<evidence type="ECO:0000313" key="1">
    <source>
        <dbReference type="EMBL" id="ENY79584.1"/>
    </source>
</evidence>
<sequence>MRRLCQTLKVHPSGYYAWLAEPQSARAKEDQRLLGLIKHAWLESGGVYGPIWTYSRSITSPIQAEAELEPDTSISGRITGRS</sequence>
<evidence type="ECO:0000313" key="2">
    <source>
        <dbReference type="Proteomes" id="UP000013237"/>
    </source>
</evidence>
<proteinExistence type="predicted"/>
<dbReference type="AlphaFoldDB" id="A0AAD2WEX3"/>
<reference evidence="1 2" key="1">
    <citation type="submission" date="2013-02" db="EMBL/GenBank/DDBJ databases">
        <title>Insights into the proteome of triclosan-resistant Pseudomonas putida TRO1, isolated from activated sludge.</title>
        <authorList>
            <person name="Lolas I.B."/>
            <person name="Almeida B."/>
            <person name="Starnawski P.M."/>
            <person name="Soenderkaer M."/>
            <person name="Nielsen K.L."/>
            <person name="Nielsen J.L."/>
        </authorList>
    </citation>
    <scope>NUCLEOTIDE SEQUENCE [LARGE SCALE GENOMIC DNA]</scope>
    <source>
        <strain evidence="1 2">TRO1</strain>
    </source>
</reference>
<comment type="caution">
    <text evidence="1">The sequence shown here is derived from an EMBL/GenBank/DDBJ whole genome shotgun (WGS) entry which is preliminary data.</text>
</comment>
<accession>A0AAD2WEX3</accession>
<dbReference type="Proteomes" id="UP000013237">
    <property type="component" value="Unassembled WGS sequence"/>
</dbReference>
<name>A0AAD2WEX3_PSEPU</name>
<organism evidence="1 2">
    <name type="scientific">Pseudomonas putida TRO1</name>
    <dbReference type="NCBI Taxonomy" id="1227924"/>
    <lineage>
        <taxon>Bacteria</taxon>
        <taxon>Pseudomonadati</taxon>
        <taxon>Pseudomonadota</taxon>
        <taxon>Gammaproteobacteria</taxon>
        <taxon>Pseudomonadales</taxon>
        <taxon>Pseudomonadaceae</taxon>
        <taxon>Pseudomonas</taxon>
    </lineage>
</organism>
<dbReference type="EMBL" id="APBQ01000006">
    <property type="protein sequence ID" value="ENY79584.1"/>
    <property type="molecule type" value="Genomic_DNA"/>
</dbReference>
<gene>
    <name evidence="1" type="ORF">C206_01242</name>
</gene>
<protein>
    <submittedName>
        <fullName evidence="1">Integrase catalytic region</fullName>
    </submittedName>
</protein>